<dbReference type="Pfam" id="PF02687">
    <property type="entry name" value="FtsX"/>
    <property type="match status" value="1"/>
</dbReference>
<dbReference type="HOGENOM" id="CLU_346038_0_0_9"/>
<comment type="similarity">
    <text evidence="6">Belongs to the ABC-4 integral membrane protein family.</text>
</comment>
<dbReference type="AlphaFoldDB" id="C2BD17"/>
<evidence type="ECO:0000313" key="9">
    <source>
        <dbReference type="EMBL" id="EEI87209.1"/>
    </source>
</evidence>
<feature type="transmembrane region" description="Helical" evidence="7">
    <location>
        <begin position="257"/>
        <end position="282"/>
    </location>
</feature>
<feature type="transmembrane region" description="Helical" evidence="7">
    <location>
        <begin position="9"/>
        <end position="29"/>
    </location>
</feature>
<feature type="transmembrane region" description="Helical" evidence="7">
    <location>
        <begin position="419"/>
        <end position="441"/>
    </location>
</feature>
<accession>C2BD17</accession>
<feature type="transmembrane region" description="Helical" evidence="7">
    <location>
        <begin position="352"/>
        <end position="370"/>
    </location>
</feature>
<feature type="transmembrane region" description="Helical" evidence="7">
    <location>
        <begin position="680"/>
        <end position="702"/>
    </location>
</feature>
<dbReference type="eggNOG" id="COG0577">
    <property type="taxonomic scope" value="Bacteria"/>
</dbReference>
<sequence>MRKMNKKNFPIFISVFIVSLFFTVVFYFVKVNLDANYMETRATNFADAHIDDHLSEEDIEKLREIDGVKEAGRLNMDFTSAKLDDDLVVIYRQDNHINKMREFSFTEAGRFPENPNEIMLSKSLVEKHKLKIGDEIPISFGKRFLGKKELDPTNSKIEKESFEKNQIKSYNLVGIYEDVYNKYAGLSYGLIFDTTKDPQPAVLRFDDFVDVHLNKKIFEDEITKRLGRKIEMRFDERIEKYYRVNDTWLEKIMAKAMMIFFLLSMIVIFIFFTRNIFWVWGLRKIKELSIYKSIGSTDFQIYKLLFKEAGLISIIPVLLGHLSGFFLIYGLYSYSQKNLEISKFEYVTFNPLLTGLILLVSFLVMSLSIIKPARKISIINIIDGIRGNVDLSMSKKKKNEDLWKELRNNNLSSIKSQRYISAIGILIISMFILSISISKYFRDYYDEDSSYNIFTTYYSSDKKVPDVLSYIEKELGSQKSFIYKDKYIGVKNNLDLSNQAKKYKLDEKIKKILKKKSQEYLQGNLIAMDIDDLEKLGGSKGEFILYNKVQADPLEPIAKAKMVKYFKDPKNIDISMVGFEKKIKISKEIYDTGEFEFKPFPFVVNIFTDYETYFDLVEEAKDDKYLNYPYTLKMKIDDKDLSSAKEFIENKLRESLQINERYDIFVGKEIEEQEASSLKYLLYISLAVGIIIFILNVTNGYSSINISLISRKKEIGSLYSAGMDIDELKENYEKEFFLEQVKSFLLVSFISLTVMLIISILSPQFSLPILLKYFDYKMYLGFALVVYVINLLIYHLSLKRILDRPTIDLIRTE</sequence>
<dbReference type="STRING" id="525254.HMPREF0072_0237"/>
<feature type="transmembrane region" description="Helical" evidence="7">
    <location>
        <begin position="744"/>
        <end position="766"/>
    </location>
</feature>
<evidence type="ECO:0000256" key="3">
    <source>
        <dbReference type="ARBA" id="ARBA00022692"/>
    </source>
</evidence>
<evidence type="ECO:0000259" key="8">
    <source>
        <dbReference type="Pfam" id="PF02687"/>
    </source>
</evidence>
<evidence type="ECO:0000256" key="5">
    <source>
        <dbReference type="ARBA" id="ARBA00023136"/>
    </source>
</evidence>
<keyword evidence="2" id="KW-1003">Cell membrane</keyword>
<dbReference type="GO" id="GO:0005886">
    <property type="term" value="C:plasma membrane"/>
    <property type="evidence" value="ECO:0007669"/>
    <property type="project" value="UniProtKB-SubCell"/>
</dbReference>
<comment type="subcellular location">
    <subcellularLocation>
        <location evidence="1">Cell membrane</location>
        <topology evidence="1">Multi-pass membrane protein</topology>
    </subcellularLocation>
</comment>
<organism evidence="9 10">
    <name type="scientific">Anaerococcus lactolyticus ATCC 51172</name>
    <dbReference type="NCBI Taxonomy" id="525254"/>
    <lineage>
        <taxon>Bacteria</taxon>
        <taxon>Bacillati</taxon>
        <taxon>Bacillota</taxon>
        <taxon>Tissierellia</taxon>
        <taxon>Tissierellales</taxon>
        <taxon>Peptoniphilaceae</taxon>
        <taxon>Anaerococcus</taxon>
    </lineage>
</organism>
<comment type="caution">
    <text evidence="9">The sequence shown here is derived from an EMBL/GenBank/DDBJ whole genome shotgun (WGS) entry which is preliminary data.</text>
</comment>
<reference evidence="9 10" key="1">
    <citation type="submission" date="2008-10" db="EMBL/GenBank/DDBJ databases">
        <authorList>
            <person name="Qin X."/>
            <person name="Bachman B."/>
            <person name="Battles P."/>
            <person name="Bell A."/>
            <person name="Bess C."/>
            <person name="Bickham C."/>
            <person name="Chaboub L."/>
            <person name="Chen D."/>
            <person name="Coyle M."/>
            <person name="Deiros D.R."/>
            <person name="Dinh H."/>
            <person name="Forbes L."/>
            <person name="Fowler G."/>
            <person name="Francisco L."/>
            <person name="Fu Q."/>
            <person name="Gubbala S."/>
            <person name="Hale W."/>
            <person name="Han Y."/>
            <person name="Hemphill L."/>
            <person name="Highlander S.K."/>
            <person name="Hirani K."/>
            <person name="Hogues M."/>
            <person name="Jackson L."/>
            <person name="Jakkamsetti A."/>
            <person name="Javaid M."/>
            <person name="Jiang H."/>
            <person name="Korchina V."/>
            <person name="Kovar C."/>
            <person name="Lara F."/>
            <person name="Lee S."/>
            <person name="Mata R."/>
            <person name="Mathew T."/>
            <person name="Moen C."/>
            <person name="Morales K."/>
            <person name="Munidasa M."/>
            <person name="Nazareth L."/>
            <person name="Ngo R."/>
            <person name="Nguyen L."/>
            <person name="Okwuonu G."/>
            <person name="Ongeri F."/>
            <person name="Patil S."/>
            <person name="Petrosino J."/>
            <person name="Pham C."/>
            <person name="Pham P."/>
            <person name="Pu L.-L."/>
            <person name="Puazo M."/>
            <person name="Raj R."/>
            <person name="Reid J."/>
            <person name="Rouhana J."/>
            <person name="Saada N."/>
            <person name="Shang Y."/>
            <person name="Simmons D."/>
            <person name="Thornton R."/>
            <person name="Warren J."/>
            <person name="Weissenberger G."/>
            <person name="Zhang J."/>
            <person name="Zhang L."/>
            <person name="Zhou C."/>
            <person name="Zhu D."/>
            <person name="Muzny D."/>
            <person name="Worley K."/>
            <person name="Gibbs R."/>
        </authorList>
    </citation>
    <scope>NUCLEOTIDE SEQUENCE [LARGE SCALE GENOMIC DNA]</scope>
    <source>
        <strain evidence="9 10">ATCC 51172</strain>
    </source>
</reference>
<protein>
    <submittedName>
        <fullName evidence="9">Efflux ABC transporter, permease protein</fullName>
    </submittedName>
</protein>
<keyword evidence="5 7" id="KW-0472">Membrane</keyword>
<name>C2BD17_9FIRM</name>
<dbReference type="GO" id="GO:0022857">
    <property type="term" value="F:transmembrane transporter activity"/>
    <property type="evidence" value="ECO:0007669"/>
    <property type="project" value="TreeGrafter"/>
</dbReference>
<proteinExistence type="inferred from homology"/>
<gene>
    <name evidence="9" type="ORF">HMPREF0072_0237</name>
</gene>
<dbReference type="InterPro" id="IPR050250">
    <property type="entry name" value="Macrolide_Exporter_MacB"/>
</dbReference>
<evidence type="ECO:0000256" key="7">
    <source>
        <dbReference type="SAM" id="Phobius"/>
    </source>
</evidence>
<feature type="transmembrane region" description="Helical" evidence="7">
    <location>
        <begin position="309"/>
        <end position="332"/>
    </location>
</feature>
<keyword evidence="4 7" id="KW-1133">Transmembrane helix</keyword>
<dbReference type="EMBL" id="ABYO01000015">
    <property type="protein sequence ID" value="EEI87209.1"/>
    <property type="molecule type" value="Genomic_DNA"/>
</dbReference>
<evidence type="ECO:0000256" key="2">
    <source>
        <dbReference type="ARBA" id="ARBA00022475"/>
    </source>
</evidence>
<dbReference type="PANTHER" id="PTHR30572:SF4">
    <property type="entry name" value="ABC TRANSPORTER PERMEASE YTRF"/>
    <property type="match status" value="1"/>
</dbReference>
<evidence type="ECO:0000256" key="4">
    <source>
        <dbReference type="ARBA" id="ARBA00022989"/>
    </source>
</evidence>
<dbReference type="PANTHER" id="PTHR30572">
    <property type="entry name" value="MEMBRANE COMPONENT OF TRANSPORTER-RELATED"/>
    <property type="match status" value="1"/>
</dbReference>
<evidence type="ECO:0000256" key="6">
    <source>
        <dbReference type="ARBA" id="ARBA00038076"/>
    </source>
</evidence>
<evidence type="ECO:0000313" key="10">
    <source>
        <dbReference type="Proteomes" id="UP000005984"/>
    </source>
</evidence>
<dbReference type="InterPro" id="IPR003838">
    <property type="entry name" value="ABC3_permease_C"/>
</dbReference>
<feature type="domain" description="ABC3 transporter permease C-terminal" evidence="8">
    <location>
        <begin position="259"/>
        <end position="380"/>
    </location>
</feature>
<feature type="transmembrane region" description="Helical" evidence="7">
    <location>
        <begin position="778"/>
        <end position="796"/>
    </location>
</feature>
<dbReference type="Proteomes" id="UP000005984">
    <property type="component" value="Unassembled WGS sequence"/>
</dbReference>
<keyword evidence="3 7" id="KW-0812">Transmembrane</keyword>
<keyword evidence="10" id="KW-1185">Reference proteome</keyword>
<evidence type="ECO:0000256" key="1">
    <source>
        <dbReference type="ARBA" id="ARBA00004651"/>
    </source>
</evidence>